<dbReference type="AlphaFoldDB" id="N6X5G7"/>
<comment type="caution">
    <text evidence="1">The sequence shown here is derived from an EMBL/GenBank/DDBJ whole genome shotgun (WGS) entry which is preliminary data.</text>
</comment>
<name>N6X5G7_9ACTO</name>
<dbReference type="EMBL" id="AQHZ01000010">
    <property type="protein sequence ID" value="ENO18647.1"/>
    <property type="molecule type" value="Genomic_DNA"/>
</dbReference>
<dbReference type="Proteomes" id="UP000013015">
    <property type="component" value="Unassembled WGS sequence"/>
</dbReference>
<dbReference type="SUPFAM" id="SSF159779">
    <property type="entry name" value="CdCA1 repeat-like"/>
    <property type="match status" value="1"/>
</dbReference>
<organism evidence="1 2">
    <name type="scientific">Schaalia cardiffensis F0333</name>
    <dbReference type="NCBI Taxonomy" id="888050"/>
    <lineage>
        <taxon>Bacteria</taxon>
        <taxon>Bacillati</taxon>
        <taxon>Actinomycetota</taxon>
        <taxon>Actinomycetes</taxon>
        <taxon>Actinomycetales</taxon>
        <taxon>Actinomycetaceae</taxon>
        <taxon>Schaalia</taxon>
    </lineage>
</organism>
<accession>N6X5G7</accession>
<reference evidence="1 2" key="1">
    <citation type="submission" date="2013-03" db="EMBL/GenBank/DDBJ databases">
        <title>Reference genome for the Human Microbiome Project.</title>
        <authorList>
            <person name="Aqrawi P."/>
            <person name="Ayvaz T."/>
            <person name="Bess C."/>
            <person name="Blankenburg K."/>
            <person name="Coyle M."/>
            <person name="Deng J."/>
            <person name="Forbes L."/>
            <person name="Fowler G."/>
            <person name="Francisco L."/>
            <person name="Fu Q."/>
            <person name="Gibbs R."/>
            <person name="Gross S."/>
            <person name="Gubbala S."/>
            <person name="Hale W."/>
            <person name="Hemphill L."/>
            <person name="Highlander S."/>
            <person name="Hirani K."/>
            <person name="Jackson L."/>
            <person name="Jakkamsetti A."/>
            <person name="Javaid M."/>
            <person name="Jayaseelan J.C."/>
            <person name="Jiang H."/>
            <person name="Joshi V."/>
            <person name="Korchina V."/>
            <person name="Kovar C."/>
            <person name="Lara F."/>
            <person name="Lee S."/>
            <person name="Liu Y."/>
            <person name="Mata R."/>
            <person name="Mathew T."/>
            <person name="Munidasa M."/>
            <person name="Muzny D."/>
            <person name="Nazareth L."/>
            <person name="Ngo R."/>
            <person name="Nguyen L."/>
            <person name="Nguyen N."/>
            <person name="Okwuonu G."/>
            <person name="Ongeri F."/>
            <person name="Palculict T."/>
            <person name="Patil S."/>
            <person name="Petrosino J."/>
            <person name="Pham C."/>
            <person name="Pham P."/>
            <person name="Pu L.-L."/>
            <person name="Qin X."/>
            <person name="Qu J."/>
            <person name="Reid J."/>
            <person name="Ross M."/>
            <person name="Ruth R."/>
            <person name="Saada N."/>
            <person name="San Lucas F."/>
            <person name="Santibanez J."/>
            <person name="Shang Y."/>
            <person name="Simmons D."/>
            <person name="Song X.-Z."/>
            <person name="Tang L.-Y."/>
            <person name="Thornton R."/>
            <person name="Warren J."/>
            <person name="Weissenberger G."/>
            <person name="Wilczek-Boney K."/>
            <person name="Worley K."/>
            <person name="Youmans B."/>
            <person name="Zhang J."/>
            <person name="Zhang L."/>
            <person name="Zhao Z."/>
            <person name="Zhou C."/>
            <person name="Zhu D."/>
            <person name="Zhu Y."/>
        </authorList>
    </citation>
    <scope>NUCLEOTIDE SEQUENCE [LARGE SCALE GENOMIC DNA]</scope>
    <source>
        <strain evidence="1 2">F0333</strain>
    </source>
</reference>
<keyword evidence="2" id="KW-1185">Reference proteome</keyword>
<gene>
    <name evidence="1" type="ORF">HMPREF9004_0696</name>
</gene>
<protein>
    <submittedName>
        <fullName evidence="1">Uncharacterized protein</fullName>
    </submittedName>
</protein>
<evidence type="ECO:0000313" key="1">
    <source>
        <dbReference type="EMBL" id="ENO18647.1"/>
    </source>
</evidence>
<proteinExistence type="predicted"/>
<dbReference type="HOGENOM" id="CLU_881741_0_0_11"/>
<dbReference type="STRING" id="888050.HMPREF9004_0696"/>
<sequence>MKECPMLSSAIGTIEPTQDRIDELHRIFDDIRAAPDAHRIDLHGSYPSGCMDGRPFMLKAEDSPSGKPEPAPARVRVPGGSLTTWVADLLLVGAFRPEGFTGWDEGEDPLPADVPEQCEAWISNLFSTLRKSGIEVCVHSSETVGEDDFGCGAMDGLKTALRLMIDSREAVEALMRSWGLDPAELPAAALARAERLRTVLPPGARLGQACTPWVSAPIPLAMGEHRELVLVVNAQPGTSVNSDGLVDVLGGQAFVIDIWSFEAIAQTLMEAATKRGSATTATRDGIVAVLAAFSASALLALCGPNIEVVLLPARS</sequence>
<evidence type="ECO:0000313" key="2">
    <source>
        <dbReference type="Proteomes" id="UP000013015"/>
    </source>
</evidence>
<dbReference type="eggNOG" id="ENOG5031J2X">
    <property type="taxonomic scope" value="Bacteria"/>
</dbReference>
<dbReference type="PATRIC" id="fig|888050.3.peg.666"/>